<dbReference type="Proteomes" id="UP000757103">
    <property type="component" value="Unassembled WGS sequence"/>
</dbReference>
<dbReference type="EC" id="5.2.1.8" evidence="6"/>
<dbReference type="RefSeq" id="WP_273306729.1">
    <property type="nucleotide sequence ID" value="NZ_DYUD01000025.1"/>
</dbReference>
<dbReference type="PROSITE" id="PS51257">
    <property type="entry name" value="PROKAR_LIPOPROTEIN"/>
    <property type="match status" value="1"/>
</dbReference>
<evidence type="ECO:0000256" key="1">
    <source>
        <dbReference type="ARBA" id="ARBA00000971"/>
    </source>
</evidence>
<proteinExistence type="inferred from homology"/>
<evidence type="ECO:0000256" key="5">
    <source>
        <dbReference type="PROSITE-ProRule" id="PRU00277"/>
    </source>
</evidence>
<keyword evidence="3 5" id="KW-0697">Rotamase</keyword>
<evidence type="ECO:0000256" key="4">
    <source>
        <dbReference type="ARBA" id="ARBA00023235"/>
    </source>
</evidence>
<evidence type="ECO:0000256" key="7">
    <source>
        <dbReference type="SAM" id="SignalP"/>
    </source>
</evidence>
<dbReference type="PANTHER" id="PTHR43811">
    <property type="entry name" value="FKBP-TYPE PEPTIDYL-PROLYL CIS-TRANS ISOMERASE FKPA"/>
    <property type="match status" value="1"/>
</dbReference>
<comment type="caution">
    <text evidence="9">The sequence shown here is derived from an EMBL/GenBank/DDBJ whole genome shotgun (WGS) entry which is preliminary data.</text>
</comment>
<organism evidence="9 10">
    <name type="scientific">Barnesiella viscericola</name>
    <dbReference type="NCBI Taxonomy" id="397865"/>
    <lineage>
        <taxon>Bacteria</taxon>
        <taxon>Pseudomonadati</taxon>
        <taxon>Bacteroidota</taxon>
        <taxon>Bacteroidia</taxon>
        <taxon>Bacteroidales</taxon>
        <taxon>Barnesiellaceae</taxon>
        <taxon>Barnesiella</taxon>
    </lineage>
</organism>
<evidence type="ECO:0000313" key="9">
    <source>
        <dbReference type="EMBL" id="HJG89655.1"/>
    </source>
</evidence>
<evidence type="ECO:0000256" key="3">
    <source>
        <dbReference type="ARBA" id="ARBA00023110"/>
    </source>
</evidence>
<reference evidence="9" key="2">
    <citation type="submission" date="2021-09" db="EMBL/GenBank/DDBJ databases">
        <authorList>
            <person name="Gilroy R."/>
        </authorList>
    </citation>
    <scope>NUCLEOTIDE SEQUENCE</scope>
    <source>
        <strain evidence="9">CHK121-7720</strain>
    </source>
</reference>
<feature type="chain" id="PRO_5037161052" description="Peptidyl-prolyl cis-trans isomerase" evidence="7">
    <location>
        <begin position="20"/>
        <end position="183"/>
    </location>
</feature>
<evidence type="ECO:0000256" key="6">
    <source>
        <dbReference type="RuleBase" id="RU003915"/>
    </source>
</evidence>
<evidence type="ECO:0000259" key="8">
    <source>
        <dbReference type="PROSITE" id="PS50059"/>
    </source>
</evidence>
<dbReference type="Gene3D" id="3.10.50.40">
    <property type="match status" value="1"/>
</dbReference>
<comment type="catalytic activity">
    <reaction evidence="1 5 6">
        <text>[protein]-peptidylproline (omega=180) = [protein]-peptidylproline (omega=0)</text>
        <dbReference type="Rhea" id="RHEA:16237"/>
        <dbReference type="Rhea" id="RHEA-COMP:10747"/>
        <dbReference type="Rhea" id="RHEA-COMP:10748"/>
        <dbReference type="ChEBI" id="CHEBI:83833"/>
        <dbReference type="ChEBI" id="CHEBI:83834"/>
        <dbReference type="EC" id="5.2.1.8"/>
    </reaction>
</comment>
<dbReference type="AlphaFoldDB" id="A0A921MS99"/>
<dbReference type="PANTHER" id="PTHR43811:SF19">
    <property type="entry name" value="39 KDA FK506-BINDING NUCLEAR PROTEIN"/>
    <property type="match status" value="1"/>
</dbReference>
<feature type="signal peptide" evidence="7">
    <location>
        <begin position="1"/>
        <end position="19"/>
    </location>
</feature>
<feature type="domain" description="PPIase FKBP-type" evidence="8">
    <location>
        <begin position="88"/>
        <end position="175"/>
    </location>
</feature>
<name>A0A921MS99_9BACT</name>
<evidence type="ECO:0000256" key="2">
    <source>
        <dbReference type="ARBA" id="ARBA00006577"/>
    </source>
</evidence>
<comment type="similarity">
    <text evidence="2 6">Belongs to the FKBP-type PPIase family.</text>
</comment>
<dbReference type="GO" id="GO:0003755">
    <property type="term" value="F:peptidyl-prolyl cis-trans isomerase activity"/>
    <property type="evidence" value="ECO:0007669"/>
    <property type="project" value="UniProtKB-UniRule"/>
</dbReference>
<keyword evidence="7" id="KW-0732">Signal</keyword>
<sequence>MKKLPVFLFICLLVGIVSCKESENYWTQYEEWRDTNDAWFIEQLGAKDADGNPVYTKVVPSWDPSIYVLMKYYNDTSLNRDAQSPYQTSTVDIIYKGTLYNGTPFDSSYLQPNGIYRSQVKQNIKGWIVALEEMKVGDSCRVIIPQTLGYGAQYISSLILPYTTLVFDMKLVDIPGLEKPVNE</sequence>
<dbReference type="Pfam" id="PF00254">
    <property type="entry name" value="FKBP_C"/>
    <property type="match status" value="1"/>
</dbReference>
<dbReference type="EMBL" id="DYUD01000025">
    <property type="protein sequence ID" value="HJG89655.1"/>
    <property type="molecule type" value="Genomic_DNA"/>
</dbReference>
<dbReference type="InterPro" id="IPR001179">
    <property type="entry name" value="PPIase_FKBP_dom"/>
</dbReference>
<dbReference type="SUPFAM" id="SSF54534">
    <property type="entry name" value="FKBP-like"/>
    <property type="match status" value="1"/>
</dbReference>
<gene>
    <name evidence="9" type="ORF">K8U91_09355</name>
</gene>
<dbReference type="InterPro" id="IPR046357">
    <property type="entry name" value="PPIase_dom_sf"/>
</dbReference>
<reference evidence="9" key="1">
    <citation type="journal article" date="2021" name="PeerJ">
        <title>Extensive microbial diversity within the chicken gut microbiome revealed by metagenomics and culture.</title>
        <authorList>
            <person name="Gilroy R."/>
            <person name="Ravi A."/>
            <person name="Getino M."/>
            <person name="Pursley I."/>
            <person name="Horton D.L."/>
            <person name="Alikhan N.F."/>
            <person name="Baker D."/>
            <person name="Gharbi K."/>
            <person name="Hall N."/>
            <person name="Watson M."/>
            <person name="Adriaenssens E.M."/>
            <person name="Foster-Nyarko E."/>
            <person name="Jarju S."/>
            <person name="Secka A."/>
            <person name="Antonio M."/>
            <person name="Oren A."/>
            <person name="Chaudhuri R.R."/>
            <person name="La Ragione R."/>
            <person name="Hildebrand F."/>
            <person name="Pallen M.J."/>
        </authorList>
    </citation>
    <scope>NUCLEOTIDE SEQUENCE</scope>
    <source>
        <strain evidence="9">CHK121-7720</strain>
    </source>
</reference>
<protein>
    <recommendedName>
        <fullName evidence="6">Peptidyl-prolyl cis-trans isomerase</fullName>
        <ecNumber evidence="6">5.2.1.8</ecNumber>
    </recommendedName>
</protein>
<keyword evidence="4 5" id="KW-0413">Isomerase</keyword>
<dbReference type="PROSITE" id="PS50059">
    <property type="entry name" value="FKBP_PPIASE"/>
    <property type="match status" value="1"/>
</dbReference>
<accession>A0A921MS99</accession>
<evidence type="ECO:0000313" key="10">
    <source>
        <dbReference type="Proteomes" id="UP000757103"/>
    </source>
</evidence>